<sequence length="302" mass="32782">MSFSAYRAISDLLAQPTPAPHKLYAAAQELAESFAADEYTIEYLPPDASDLMIRAYQEAAGAGIADAYLRLALLYRYGGRATMAVGVDNDQRRAIEYYRLAESGGLAVSFQLAESAYYARLADIAPEAVARVERLLRDDPVDADAAVLLGYMHDQGYGMEQNSQAAVVLFERASAGGNHDAAFEMSLLHFSGRGTPVDDAEGLRWTRLAADLGSDRAMYNLGAFYAVGRYGLVADAETAVEWYVKAAEIGHGKAAFTAGLMLLRGDDGLDVDLLRAAQLFEMADRTYGEVDFRLASMGLERP</sequence>
<organism evidence="1 2">
    <name type="scientific">Gordonia asplenii</name>
    <dbReference type="NCBI Taxonomy" id="2725283"/>
    <lineage>
        <taxon>Bacteria</taxon>
        <taxon>Bacillati</taxon>
        <taxon>Actinomycetota</taxon>
        <taxon>Actinomycetes</taxon>
        <taxon>Mycobacteriales</taxon>
        <taxon>Gordoniaceae</taxon>
        <taxon>Gordonia</taxon>
    </lineage>
</organism>
<proteinExistence type="predicted"/>
<name>A0A848KUV8_9ACTN</name>
<dbReference type="EMBL" id="JABBNB010000015">
    <property type="protein sequence ID" value="NMO02664.1"/>
    <property type="molecule type" value="Genomic_DNA"/>
</dbReference>
<evidence type="ECO:0000313" key="1">
    <source>
        <dbReference type="EMBL" id="NMO02664.1"/>
    </source>
</evidence>
<reference evidence="1 2" key="1">
    <citation type="submission" date="2020-04" db="EMBL/GenBank/DDBJ databases">
        <title>Gordonia sp. nov. TBRC 11910.</title>
        <authorList>
            <person name="Suriyachadkun C."/>
        </authorList>
    </citation>
    <scope>NUCLEOTIDE SEQUENCE [LARGE SCALE GENOMIC DNA]</scope>
    <source>
        <strain evidence="1 2">TBRC 11910</strain>
    </source>
</reference>
<dbReference type="RefSeq" id="WP_170195168.1">
    <property type="nucleotide sequence ID" value="NZ_JABBNB010000015.1"/>
</dbReference>
<dbReference type="PANTHER" id="PTHR11102:SF160">
    <property type="entry name" value="ERAD-ASSOCIATED E3 UBIQUITIN-PROTEIN LIGASE COMPONENT HRD3"/>
    <property type="match status" value="1"/>
</dbReference>
<dbReference type="SMART" id="SM00671">
    <property type="entry name" value="SEL1"/>
    <property type="match status" value="5"/>
</dbReference>
<dbReference type="AlphaFoldDB" id="A0A848KUV8"/>
<comment type="caution">
    <text evidence="1">The sequence shown here is derived from an EMBL/GenBank/DDBJ whole genome shotgun (WGS) entry which is preliminary data.</text>
</comment>
<dbReference type="InterPro" id="IPR011990">
    <property type="entry name" value="TPR-like_helical_dom_sf"/>
</dbReference>
<dbReference type="Proteomes" id="UP000550729">
    <property type="component" value="Unassembled WGS sequence"/>
</dbReference>
<protein>
    <submittedName>
        <fullName evidence="1">Sel1 repeat family protein</fullName>
    </submittedName>
</protein>
<dbReference type="Gene3D" id="1.25.40.10">
    <property type="entry name" value="Tetratricopeptide repeat domain"/>
    <property type="match status" value="2"/>
</dbReference>
<keyword evidence="2" id="KW-1185">Reference proteome</keyword>
<evidence type="ECO:0000313" key="2">
    <source>
        <dbReference type="Proteomes" id="UP000550729"/>
    </source>
</evidence>
<dbReference type="InterPro" id="IPR050767">
    <property type="entry name" value="Sel1_AlgK"/>
</dbReference>
<dbReference type="InterPro" id="IPR006597">
    <property type="entry name" value="Sel1-like"/>
</dbReference>
<dbReference type="Pfam" id="PF08238">
    <property type="entry name" value="Sel1"/>
    <property type="match status" value="5"/>
</dbReference>
<gene>
    <name evidence="1" type="ORF">HH308_15740</name>
</gene>
<accession>A0A848KUV8</accession>
<dbReference type="PANTHER" id="PTHR11102">
    <property type="entry name" value="SEL-1-LIKE PROTEIN"/>
    <property type="match status" value="1"/>
</dbReference>
<dbReference type="SUPFAM" id="SSF81901">
    <property type="entry name" value="HCP-like"/>
    <property type="match status" value="2"/>
</dbReference>